<gene>
    <name evidence="2" type="ORF">GEV02_13655</name>
</gene>
<dbReference type="Pfam" id="PF13557">
    <property type="entry name" value="Phenol_MetA_deg"/>
    <property type="match status" value="1"/>
</dbReference>
<dbReference type="EMBL" id="WHUG01000004">
    <property type="protein sequence ID" value="MQA39197.1"/>
    <property type="molecule type" value="Genomic_DNA"/>
</dbReference>
<dbReference type="InterPro" id="IPR025737">
    <property type="entry name" value="FApF"/>
</dbReference>
<accession>A0A6A7N2J2</accession>
<reference evidence="2 3" key="1">
    <citation type="submission" date="2019-10" db="EMBL/GenBank/DDBJ databases">
        <title>Two novel species isolated from a subtropical stream in China.</title>
        <authorList>
            <person name="Lu H."/>
        </authorList>
    </citation>
    <scope>NUCLEOTIDE SEQUENCE [LARGE SCALE GENOMIC DNA]</scope>
    <source>
        <strain evidence="2 3">FT29W</strain>
    </source>
</reference>
<protein>
    <submittedName>
        <fullName evidence="2">Transporter</fullName>
    </submittedName>
</protein>
<evidence type="ECO:0000313" key="3">
    <source>
        <dbReference type="Proteomes" id="UP000440498"/>
    </source>
</evidence>
<organism evidence="2 3">
    <name type="scientific">Rugamonas aquatica</name>
    <dbReference type="NCBI Taxonomy" id="2743357"/>
    <lineage>
        <taxon>Bacteria</taxon>
        <taxon>Pseudomonadati</taxon>
        <taxon>Pseudomonadota</taxon>
        <taxon>Betaproteobacteria</taxon>
        <taxon>Burkholderiales</taxon>
        <taxon>Oxalobacteraceae</taxon>
        <taxon>Telluria group</taxon>
        <taxon>Rugamonas</taxon>
    </lineage>
</organism>
<proteinExistence type="predicted"/>
<feature type="chain" id="PRO_5025617433" evidence="1">
    <location>
        <begin position="19"/>
        <end position="251"/>
    </location>
</feature>
<keyword evidence="3" id="KW-1185">Reference proteome</keyword>
<keyword evidence="1" id="KW-0732">Signal</keyword>
<dbReference type="AlphaFoldDB" id="A0A6A7N2J2"/>
<feature type="signal peptide" evidence="1">
    <location>
        <begin position="1"/>
        <end position="18"/>
    </location>
</feature>
<comment type="caution">
    <text evidence="2">The sequence shown here is derived from an EMBL/GenBank/DDBJ whole genome shotgun (WGS) entry which is preliminary data.</text>
</comment>
<sequence length="251" mass="26373">MKPYLAAALTLLPLLCQAQEGPPITPYRPSVSSPAQLPAAGQLELELGGLSSKSDDGRRNSLPYALKLGFNEQWGVVMSGEGLVSTPDGNGGRARGIGDTLFVLKRAFIIDEGSALGLELGAKAPTAKDSIGSGRADYSLNGIYSQDMGSVHMDANLNATRLGAHDAGTGRTQTGLSASFSTPLNERWGVTGEWSGTRRSGADSTAQVLMAFSYSPSKRMTVDFGMAHGLNHASPDWAFFSGVVLPLAQLW</sequence>
<name>A0A6A7N2J2_9BURK</name>
<evidence type="ECO:0000256" key="1">
    <source>
        <dbReference type="SAM" id="SignalP"/>
    </source>
</evidence>
<dbReference type="RefSeq" id="WP_152838466.1">
    <property type="nucleotide sequence ID" value="NZ_WHUG01000004.1"/>
</dbReference>
<evidence type="ECO:0000313" key="2">
    <source>
        <dbReference type="EMBL" id="MQA39197.1"/>
    </source>
</evidence>
<dbReference type="Proteomes" id="UP000440498">
    <property type="component" value="Unassembled WGS sequence"/>
</dbReference>